<dbReference type="InterPro" id="IPR007110">
    <property type="entry name" value="Ig-like_dom"/>
</dbReference>
<dbReference type="SUPFAM" id="SSF48726">
    <property type="entry name" value="Immunoglobulin"/>
    <property type="match status" value="1"/>
</dbReference>
<protein>
    <recommendedName>
        <fullName evidence="2">Ig-like domain-containing protein</fullName>
    </recommendedName>
</protein>
<gene>
    <name evidence="3" type="ORF">G0U57_008581</name>
</gene>
<feature type="domain" description="Ig-like" evidence="2">
    <location>
        <begin position="1"/>
        <end position="83"/>
    </location>
</feature>
<feature type="region of interest" description="Disordered" evidence="1">
    <location>
        <begin position="29"/>
        <end position="71"/>
    </location>
</feature>
<comment type="caution">
    <text evidence="3">The sequence shown here is derived from an EMBL/GenBank/DDBJ whole genome shotgun (WGS) entry which is preliminary data.</text>
</comment>
<evidence type="ECO:0000313" key="4">
    <source>
        <dbReference type="Proteomes" id="UP000765507"/>
    </source>
</evidence>
<keyword evidence="4" id="KW-1185">Reference proteome</keyword>
<dbReference type="AlphaFoldDB" id="A0A8T1RYB5"/>
<proteinExistence type="predicted"/>
<name>A0A8T1RYB5_CHESE</name>
<accession>A0A8T1RYB5</accession>
<feature type="non-terminal residue" evidence="3">
    <location>
        <position position="101"/>
    </location>
</feature>
<dbReference type="InterPro" id="IPR036179">
    <property type="entry name" value="Ig-like_dom_sf"/>
</dbReference>
<dbReference type="PROSITE" id="PS50835">
    <property type="entry name" value="IG_LIKE"/>
    <property type="match status" value="1"/>
</dbReference>
<evidence type="ECO:0000313" key="3">
    <source>
        <dbReference type="EMBL" id="KAG6921304.1"/>
    </source>
</evidence>
<evidence type="ECO:0000256" key="1">
    <source>
        <dbReference type="SAM" id="MobiDB-lite"/>
    </source>
</evidence>
<dbReference type="EMBL" id="JAHGAV010002281">
    <property type="protein sequence ID" value="KAG6921304.1"/>
    <property type="molecule type" value="Genomic_DNA"/>
</dbReference>
<evidence type="ECO:0000259" key="2">
    <source>
        <dbReference type="PROSITE" id="PS50835"/>
    </source>
</evidence>
<sequence length="101" mass="10380">PGTPVGNGSQLTAREGDSLRFLCSVASSPPATLGWVTGGPSRRGRPPVGGESAASGATQRDRPKDQGAVTACPCRSKEEARLRGPFQLCRRVQPPAGDPGL</sequence>
<dbReference type="Proteomes" id="UP000765507">
    <property type="component" value="Unassembled WGS sequence"/>
</dbReference>
<reference evidence="3 4" key="1">
    <citation type="journal article" date="2020" name="G3 (Bethesda)">
        <title>Draft Genome of the Common Snapping Turtle, Chelydra serpentina, a Model for Phenotypic Plasticity in Reptiles.</title>
        <authorList>
            <person name="Das D."/>
            <person name="Singh S.K."/>
            <person name="Bierstedt J."/>
            <person name="Erickson A."/>
            <person name="Galli G.L.J."/>
            <person name="Crossley D.A. 2nd"/>
            <person name="Rhen T."/>
        </authorList>
    </citation>
    <scope>NUCLEOTIDE SEQUENCE [LARGE SCALE GENOMIC DNA]</scope>
    <source>
        <strain evidence="3">KW</strain>
    </source>
</reference>
<organism evidence="3 4">
    <name type="scientific">Chelydra serpentina</name>
    <name type="common">Snapping turtle</name>
    <name type="synonym">Testudo serpentina</name>
    <dbReference type="NCBI Taxonomy" id="8475"/>
    <lineage>
        <taxon>Eukaryota</taxon>
        <taxon>Metazoa</taxon>
        <taxon>Chordata</taxon>
        <taxon>Craniata</taxon>
        <taxon>Vertebrata</taxon>
        <taxon>Euteleostomi</taxon>
        <taxon>Archelosauria</taxon>
        <taxon>Testudinata</taxon>
        <taxon>Testudines</taxon>
        <taxon>Cryptodira</taxon>
        <taxon>Durocryptodira</taxon>
        <taxon>Americhelydia</taxon>
        <taxon>Chelydroidea</taxon>
        <taxon>Chelydridae</taxon>
        <taxon>Chelydra</taxon>
    </lineage>
</organism>